<keyword evidence="1" id="KW-0238">DNA-binding</keyword>
<feature type="domain" description="Cas12f1-like TNB" evidence="2">
    <location>
        <begin position="1"/>
        <end position="73"/>
    </location>
</feature>
<keyword evidence="4" id="KW-1185">Reference proteome</keyword>
<dbReference type="InterPro" id="IPR010095">
    <property type="entry name" value="Cas12f1-like_TNB"/>
</dbReference>
<keyword evidence="3" id="KW-0540">Nuclease</keyword>
<feature type="non-terminal residue" evidence="3">
    <location>
        <position position="1"/>
    </location>
</feature>
<proteinExistence type="predicted"/>
<evidence type="ECO:0000313" key="3">
    <source>
        <dbReference type="EMBL" id="MFB2875961.1"/>
    </source>
</evidence>
<reference evidence="3 4" key="1">
    <citation type="submission" date="2024-09" db="EMBL/GenBank/DDBJ databases">
        <title>Floridaenema gen nov. (Aerosakkonemataceae, Aerosakkonematales ord. nov., Cyanobacteria) from benthic tropical and subtropical fresh waters, with the description of four new species.</title>
        <authorList>
            <person name="Moretto J.A."/>
            <person name="Berthold D.E."/>
            <person name="Lefler F.W."/>
            <person name="Huang I.-S."/>
            <person name="Laughinghouse H. IV."/>
        </authorList>
    </citation>
    <scope>NUCLEOTIDE SEQUENCE [LARGE SCALE GENOMIC DNA]</scope>
    <source>
        <strain evidence="3 4">BLCC-F46</strain>
    </source>
</reference>
<organism evidence="3 4">
    <name type="scientific">Floridaenema aerugineum BLCC-F46</name>
    <dbReference type="NCBI Taxonomy" id="3153654"/>
    <lineage>
        <taxon>Bacteria</taxon>
        <taxon>Bacillati</taxon>
        <taxon>Cyanobacteriota</taxon>
        <taxon>Cyanophyceae</taxon>
        <taxon>Oscillatoriophycideae</taxon>
        <taxon>Aerosakkonematales</taxon>
        <taxon>Aerosakkonemataceae</taxon>
        <taxon>Floridanema</taxon>
        <taxon>Floridanema aerugineum</taxon>
    </lineage>
</organism>
<protein>
    <submittedName>
        <fullName evidence="3">RNA-guided endonuclease TnpB family protein</fullName>
    </submittedName>
</protein>
<evidence type="ECO:0000256" key="1">
    <source>
        <dbReference type="ARBA" id="ARBA00023125"/>
    </source>
</evidence>
<dbReference type="EMBL" id="JBHFNQ010000031">
    <property type="protein sequence ID" value="MFB2875961.1"/>
    <property type="molecule type" value="Genomic_DNA"/>
</dbReference>
<sequence>MLKYKAELLGIQVIVTEESYTSKASFLDLDIIPTYHPGGNNNYRFSGKRTSRGIYRSSTGKKLNADVNGSYNIMRKAVPNVFGNGIEGIVVCPVRITPTK</sequence>
<comment type="caution">
    <text evidence="3">The sequence shown here is derived from an EMBL/GenBank/DDBJ whole genome shotgun (WGS) entry which is preliminary data.</text>
</comment>
<dbReference type="Proteomes" id="UP001576774">
    <property type="component" value="Unassembled WGS sequence"/>
</dbReference>
<evidence type="ECO:0000313" key="4">
    <source>
        <dbReference type="Proteomes" id="UP001576774"/>
    </source>
</evidence>
<dbReference type="GO" id="GO:0004519">
    <property type="term" value="F:endonuclease activity"/>
    <property type="evidence" value="ECO:0007669"/>
    <property type="project" value="UniProtKB-KW"/>
</dbReference>
<name>A0ABV4X0A8_9CYAN</name>
<dbReference type="Pfam" id="PF07282">
    <property type="entry name" value="Cas12f1-like_TNB"/>
    <property type="match status" value="1"/>
</dbReference>
<keyword evidence="3" id="KW-0378">Hydrolase</keyword>
<evidence type="ECO:0000259" key="2">
    <source>
        <dbReference type="Pfam" id="PF07282"/>
    </source>
</evidence>
<accession>A0ABV4X0A8</accession>
<gene>
    <name evidence="3" type="ORF">ACE1CC_03610</name>
</gene>
<keyword evidence="3" id="KW-0255">Endonuclease</keyword>